<evidence type="ECO:0000256" key="1">
    <source>
        <dbReference type="ARBA" id="ARBA00004323"/>
    </source>
</evidence>
<keyword evidence="7" id="KW-0735">Signal-anchor</keyword>
<dbReference type="CDD" id="cd11304">
    <property type="entry name" value="Cadherin_repeat"/>
    <property type="match status" value="1"/>
</dbReference>
<dbReference type="Pfam" id="PF00852">
    <property type="entry name" value="Glyco_transf_10"/>
    <property type="match status" value="1"/>
</dbReference>
<comment type="subcellular location">
    <subcellularLocation>
        <location evidence="1">Golgi apparatus membrane</location>
        <topology evidence="1">Single-pass type II membrane protein</topology>
    </subcellularLocation>
    <subcellularLocation>
        <location evidence="12">Golgi apparatus</location>
        <location evidence="12">Golgi stack membrane</location>
        <topology evidence="12">Single-pass type II membrane protein</topology>
    </subcellularLocation>
</comment>
<dbReference type="InterPro" id="IPR001503">
    <property type="entry name" value="Glyco_trans_10"/>
</dbReference>
<dbReference type="Pfam" id="PF17039">
    <property type="entry name" value="Glyco_tran_10_N"/>
    <property type="match status" value="1"/>
</dbReference>
<dbReference type="GO" id="GO:0007156">
    <property type="term" value="P:homophilic cell adhesion via plasma membrane adhesion molecules"/>
    <property type="evidence" value="ECO:0007669"/>
    <property type="project" value="InterPro"/>
</dbReference>
<dbReference type="InterPro" id="IPR002126">
    <property type="entry name" value="Cadherin-like_dom"/>
</dbReference>
<keyword evidence="6 12" id="KW-0812">Transmembrane</keyword>
<protein>
    <recommendedName>
        <fullName evidence="12">Fucosyltransferase</fullName>
        <ecNumber evidence="12">2.4.1.-</ecNumber>
    </recommendedName>
</protein>
<organism evidence="13">
    <name type="scientific">Magallana gigas</name>
    <name type="common">Pacific oyster</name>
    <name type="synonym">Crassostrea gigas</name>
    <dbReference type="NCBI Taxonomy" id="29159"/>
    <lineage>
        <taxon>Eukaryota</taxon>
        <taxon>Metazoa</taxon>
        <taxon>Spiralia</taxon>
        <taxon>Lophotrochozoa</taxon>
        <taxon>Mollusca</taxon>
        <taxon>Bivalvia</taxon>
        <taxon>Autobranchia</taxon>
        <taxon>Pteriomorphia</taxon>
        <taxon>Ostreida</taxon>
        <taxon>Ostreoidea</taxon>
        <taxon>Ostreidae</taxon>
        <taxon>Magallana</taxon>
    </lineage>
</organism>
<dbReference type="PANTHER" id="PTHR48438:SF1">
    <property type="entry name" value="ALPHA-(1,3)-FUCOSYLTRANSFERASE C-RELATED"/>
    <property type="match status" value="1"/>
</dbReference>
<evidence type="ECO:0000256" key="3">
    <source>
        <dbReference type="ARBA" id="ARBA00008919"/>
    </source>
</evidence>
<dbReference type="InterPro" id="IPR038577">
    <property type="entry name" value="GT10-like_C_sf"/>
</dbReference>
<evidence type="ECO:0000256" key="7">
    <source>
        <dbReference type="ARBA" id="ARBA00022968"/>
    </source>
</evidence>
<keyword evidence="11" id="KW-0325">Glycoprotein</keyword>
<reference evidence="13" key="1">
    <citation type="journal article" date="2012" name="Nature">
        <title>The oyster genome reveals stress adaptation and complexity of shell formation.</title>
        <authorList>
            <person name="Zhang G."/>
            <person name="Fang X."/>
            <person name="Guo X."/>
            <person name="Li L."/>
            <person name="Luo R."/>
            <person name="Xu F."/>
            <person name="Yang P."/>
            <person name="Zhang L."/>
            <person name="Wang X."/>
            <person name="Qi H."/>
            <person name="Xiong Z."/>
            <person name="Que H."/>
            <person name="Xie Y."/>
            <person name="Holland P.W."/>
            <person name="Paps J."/>
            <person name="Zhu Y."/>
            <person name="Wu F."/>
            <person name="Chen Y."/>
            <person name="Wang J."/>
            <person name="Peng C."/>
            <person name="Meng J."/>
            <person name="Yang L."/>
            <person name="Liu J."/>
            <person name="Wen B."/>
            <person name="Zhang N."/>
            <person name="Huang Z."/>
            <person name="Zhu Q."/>
            <person name="Feng Y."/>
            <person name="Mount A."/>
            <person name="Hedgecock D."/>
            <person name="Xu Z."/>
            <person name="Liu Y."/>
            <person name="Domazet-Loso T."/>
            <person name="Du Y."/>
            <person name="Sun X."/>
            <person name="Zhang S."/>
            <person name="Liu B."/>
            <person name="Cheng P."/>
            <person name="Jiang X."/>
            <person name="Li J."/>
            <person name="Fan D."/>
            <person name="Wang W."/>
            <person name="Fu W."/>
            <person name="Wang T."/>
            <person name="Wang B."/>
            <person name="Zhang J."/>
            <person name="Peng Z."/>
            <person name="Li Y."/>
            <person name="Li N."/>
            <person name="Wang J."/>
            <person name="Chen M."/>
            <person name="He Y."/>
            <person name="Tan F."/>
            <person name="Song X."/>
            <person name="Zheng Q."/>
            <person name="Huang R."/>
            <person name="Yang H."/>
            <person name="Du X."/>
            <person name="Chen L."/>
            <person name="Yang M."/>
            <person name="Gaffney P.M."/>
            <person name="Wang S."/>
            <person name="Luo L."/>
            <person name="She Z."/>
            <person name="Ming Y."/>
            <person name="Huang W."/>
            <person name="Zhang S."/>
            <person name="Huang B."/>
            <person name="Zhang Y."/>
            <person name="Qu T."/>
            <person name="Ni P."/>
            <person name="Miao G."/>
            <person name="Wang J."/>
            <person name="Wang Q."/>
            <person name="Steinberg C.E."/>
            <person name="Wang H."/>
            <person name="Li N."/>
            <person name="Qian L."/>
            <person name="Zhang G."/>
            <person name="Li Y."/>
            <person name="Yang H."/>
            <person name="Liu X."/>
            <person name="Wang J."/>
            <person name="Yin Y."/>
            <person name="Wang J."/>
        </authorList>
    </citation>
    <scope>NUCLEOTIDE SEQUENCE [LARGE SCALE GENOMIC DNA]</scope>
    <source>
        <strain evidence="13">05x7-T-G4-1.051#20</strain>
    </source>
</reference>
<keyword evidence="4 12" id="KW-0328">Glycosyltransferase</keyword>
<evidence type="ECO:0000256" key="4">
    <source>
        <dbReference type="ARBA" id="ARBA00022676"/>
    </source>
</evidence>
<keyword evidence="5 12" id="KW-0808">Transferase</keyword>
<gene>
    <name evidence="13" type="ORF">CGI_10010382</name>
</gene>
<dbReference type="Gene3D" id="2.60.40.60">
    <property type="entry name" value="Cadherins"/>
    <property type="match status" value="1"/>
</dbReference>
<evidence type="ECO:0000256" key="11">
    <source>
        <dbReference type="ARBA" id="ARBA00023180"/>
    </source>
</evidence>
<dbReference type="InterPro" id="IPR031481">
    <property type="entry name" value="Glyco_tran_10_N"/>
</dbReference>
<sequence>MISYNTGNSYPILNRRKTSLGDRTAGDLVDWSTTGPQTSGSNRQYAIRAIVKQGNTPQFSFGTSVTVTVPESTASGAAVYVFTVTDADPQDTLTMEMVSTDNSFFSLDINNKQIVTTQSDIPNEVSYVMEVKVYDDCRLTQTGTVTLTVPNTALTIDNLPSNGTVKEDETAERKLLDLTVTELHDGYTCTLTTSNVPFIVKQVNTANPITDVACRHGSSPSAREGVCWLSYQESDCFCRGRMGTVENMPFQQHTIYFFIVIVTSVLVSVFWINFLSEFKMDFISFGITNTSKQKFLIVPKKEVVKSKENLTFIILIYNGPYLKPYIEPFRKKKCPSVTNCIVTDNVKDINKSHAVIFTHMSLPGKPPYKASNQFWIFHAMETVHYTHKPPKHWDNKFDYTMSFRRHSEVLRSYGKIVRREKELMRNYSEVFRKKKFGAVWMSGHCPVPSKRKALAQELGKYMHVDLFGSCGTRPCGGRTTLLSDCLKNVSRDYKFYLSFENTICPDYTTEKLFNLFLYDLEIVPVVNGPPNAAKYIPNGTFVNYQDFPSAAELAKKLLEIGSNEENYTKYLKEKDKYHDIGNGGVFDLAMCQLCNKLATNPTRNSSLNYWTSLMKNKC</sequence>
<dbReference type="InterPro" id="IPR055270">
    <property type="entry name" value="Glyco_tran_10_C"/>
</dbReference>
<dbReference type="EMBL" id="JH818653">
    <property type="protein sequence ID" value="EKC25598.1"/>
    <property type="molecule type" value="Genomic_DNA"/>
</dbReference>
<dbReference type="GO" id="GO:0008417">
    <property type="term" value="F:fucosyltransferase activity"/>
    <property type="evidence" value="ECO:0007669"/>
    <property type="project" value="InterPro"/>
</dbReference>
<name>K1PV63_MAGGI</name>
<dbReference type="FunFam" id="3.40.50.11660:FF:000002">
    <property type="entry name" value="Alpha-(1,3)-fucosyltransferase"/>
    <property type="match status" value="1"/>
</dbReference>
<dbReference type="Gene3D" id="3.40.50.11660">
    <property type="entry name" value="Glycosyl transferase family 10, C-terminal domain"/>
    <property type="match status" value="1"/>
</dbReference>
<comment type="similarity">
    <text evidence="3 12">Belongs to the glycosyltransferase 10 family.</text>
</comment>
<dbReference type="InParanoid" id="K1PV63"/>
<evidence type="ECO:0000256" key="2">
    <source>
        <dbReference type="ARBA" id="ARBA00004922"/>
    </source>
</evidence>
<dbReference type="GO" id="GO:0032580">
    <property type="term" value="C:Golgi cisterna membrane"/>
    <property type="evidence" value="ECO:0007669"/>
    <property type="project" value="UniProtKB-SubCell"/>
</dbReference>
<dbReference type="InterPro" id="IPR015919">
    <property type="entry name" value="Cadherin-like_sf"/>
</dbReference>
<dbReference type="AlphaFoldDB" id="K1PV63"/>
<comment type="pathway">
    <text evidence="2">Protein modification; protein glycosylation.</text>
</comment>
<evidence type="ECO:0000256" key="9">
    <source>
        <dbReference type="ARBA" id="ARBA00023034"/>
    </source>
</evidence>
<feature type="transmembrane region" description="Helical" evidence="12">
    <location>
        <begin position="255"/>
        <end position="275"/>
    </location>
</feature>
<evidence type="ECO:0000256" key="10">
    <source>
        <dbReference type="ARBA" id="ARBA00023136"/>
    </source>
</evidence>
<evidence type="ECO:0000256" key="5">
    <source>
        <dbReference type="ARBA" id="ARBA00022679"/>
    </source>
</evidence>
<evidence type="ECO:0000256" key="6">
    <source>
        <dbReference type="ARBA" id="ARBA00022692"/>
    </source>
</evidence>
<dbReference type="HOGENOM" id="CLU_442305_0_0_1"/>
<dbReference type="GO" id="GO:0005509">
    <property type="term" value="F:calcium ion binding"/>
    <property type="evidence" value="ECO:0007669"/>
    <property type="project" value="UniProtKB-UniRule"/>
</dbReference>
<keyword evidence="9 12" id="KW-0333">Golgi apparatus</keyword>
<evidence type="ECO:0000256" key="8">
    <source>
        <dbReference type="ARBA" id="ARBA00022989"/>
    </source>
</evidence>
<evidence type="ECO:0000256" key="12">
    <source>
        <dbReference type="RuleBase" id="RU003832"/>
    </source>
</evidence>
<dbReference type="PANTHER" id="PTHR48438">
    <property type="entry name" value="ALPHA-(1,3)-FUCOSYLTRANSFERASE C-RELATED"/>
    <property type="match status" value="1"/>
</dbReference>
<dbReference type="UniPathway" id="UPA00378"/>
<accession>K1PV63</accession>
<proteinExistence type="inferred from homology"/>
<keyword evidence="10 12" id="KW-0472">Membrane</keyword>
<dbReference type="PROSITE" id="PS50268">
    <property type="entry name" value="CADHERIN_2"/>
    <property type="match status" value="1"/>
</dbReference>
<keyword evidence="8 12" id="KW-1133">Transmembrane helix</keyword>
<dbReference type="SUPFAM" id="SSF53756">
    <property type="entry name" value="UDP-Glycosyltransferase/glycogen phosphorylase"/>
    <property type="match status" value="1"/>
</dbReference>
<dbReference type="EC" id="2.4.1.-" evidence="12"/>
<dbReference type="GO" id="GO:0000139">
    <property type="term" value="C:Golgi membrane"/>
    <property type="evidence" value="ECO:0007669"/>
    <property type="project" value="UniProtKB-SubCell"/>
</dbReference>
<evidence type="ECO:0000313" key="13">
    <source>
        <dbReference type="EMBL" id="EKC25598.1"/>
    </source>
</evidence>
<dbReference type="SUPFAM" id="SSF49313">
    <property type="entry name" value="Cadherin-like"/>
    <property type="match status" value="1"/>
</dbReference>